<evidence type="ECO:0000313" key="2">
    <source>
        <dbReference type="EMBL" id="MBX7481643.1"/>
    </source>
</evidence>
<organism evidence="2 3">
    <name type="scientific">Qipengyuania qiaonensis</name>
    <dbReference type="NCBI Taxonomy" id="2867240"/>
    <lineage>
        <taxon>Bacteria</taxon>
        <taxon>Pseudomonadati</taxon>
        <taxon>Pseudomonadota</taxon>
        <taxon>Alphaproteobacteria</taxon>
        <taxon>Sphingomonadales</taxon>
        <taxon>Erythrobacteraceae</taxon>
        <taxon>Qipengyuania</taxon>
    </lineage>
</organism>
<accession>A0ABS7J2V4</accession>
<keyword evidence="3" id="KW-1185">Reference proteome</keyword>
<keyword evidence="1" id="KW-0472">Membrane</keyword>
<evidence type="ECO:0000256" key="1">
    <source>
        <dbReference type="SAM" id="Phobius"/>
    </source>
</evidence>
<comment type="caution">
    <text evidence="2">The sequence shown here is derived from an EMBL/GenBank/DDBJ whole genome shotgun (WGS) entry which is preliminary data.</text>
</comment>
<gene>
    <name evidence="2" type="ORF">K3174_03815</name>
</gene>
<dbReference type="EMBL" id="JAIGNO010000002">
    <property type="protein sequence ID" value="MBX7481643.1"/>
    <property type="molecule type" value="Genomic_DNA"/>
</dbReference>
<name>A0ABS7J2V4_9SPHN</name>
<dbReference type="RefSeq" id="WP_221555710.1">
    <property type="nucleotide sequence ID" value="NZ_JAIGNO010000002.1"/>
</dbReference>
<dbReference type="Proteomes" id="UP000755104">
    <property type="component" value="Unassembled WGS sequence"/>
</dbReference>
<reference evidence="2 3" key="1">
    <citation type="submission" date="2021-08" db="EMBL/GenBank/DDBJ databases">
        <title>Comparative Genomics Analysis of the Genus Qipengyuania Reveals Extensive Genetic Diversity and Metabolic Versatility, Including the Description of Fifteen Novel Species.</title>
        <authorList>
            <person name="Liu Y."/>
        </authorList>
    </citation>
    <scope>NUCLEOTIDE SEQUENCE [LARGE SCALE GENOMIC DNA]</scope>
    <source>
        <strain evidence="2 3">6D47A</strain>
    </source>
</reference>
<keyword evidence="1" id="KW-0812">Transmembrane</keyword>
<evidence type="ECO:0000313" key="3">
    <source>
        <dbReference type="Proteomes" id="UP000755104"/>
    </source>
</evidence>
<proteinExistence type="predicted"/>
<keyword evidence="1" id="KW-1133">Transmembrane helix</keyword>
<protein>
    <submittedName>
        <fullName evidence="2">Uncharacterized protein</fullName>
    </submittedName>
</protein>
<sequence length="465" mass="51642">MYLEQQFGSPHYWINLASALMANNSALGYAIAALRQCGGMVPLRQFPIICGAPLRQLRHLSPETILQRLSEAGLVETVTVPALGDCVALIQEKQFYSLHAAETRARLITEDILLTAVRDWLRKLGIASYNLVSTRADDPLPQVGTLAWDLSAPSYLGHMIRFSKEGEVKPGFVACDVNLTDEMTLAGVTPFIRKCTTLRALRNVGPCMQILVAERFDNEAFALLRKHGIIAATPSTLFGAEIADALRELTSVLVNAAYSLFDSESFEELFATLGKIEGAAYQLRGTLFEYMVADAAKRNGLGDIWMNRNFKVQGKGTAEVDVLGVRANHSVTAIECKGYSPRATIPDELFERWLQHNVPIAYKTIRDHPDWKNLPVTFEFWTTAPISDHALSLFNKAKSEIKATRYRIELRGPEEVYQACLHSGERTLIGAFEKHFMLPDGSIAPRSRTSRAVASVDEIEELVEL</sequence>
<feature type="transmembrane region" description="Helical" evidence="1">
    <location>
        <begin position="12"/>
        <end position="34"/>
    </location>
</feature>